<protein>
    <submittedName>
        <fullName evidence="2">Uncharacterized protein</fullName>
    </submittedName>
</protein>
<dbReference type="Proteomes" id="UP000245728">
    <property type="component" value="Chromosome"/>
</dbReference>
<dbReference type="RefSeq" id="WP_109338862.1">
    <property type="nucleotide sequence ID" value="NZ_CP029347.1"/>
</dbReference>
<proteinExistence type="predicted"/>
<name>A0A2S2E2F6_9ALTE</name>
<evidence type="ECO:0000256" key="1">
    <source>
        <dbReference type="SAM" id="SignalP"/>
    </source>
</evidence>
<gene>
    <name evidence="2" type="ORF">HMF8227_00701</name>
</gene>
<evidence type="ECO:0000313" key="2">
    <source>
        <dbReference type="EMBL" id="AWL11197.1"/>
    </source>
</evidence>
<sequence>MRWVLFVLILAASVAHAKQLVVAFGQDKPPFVIGKTRTGLEVEIFRAALSASDYRMVIVHMPNNRLHRAVQNMPNIDAVASVSKTVESKNFVEKFIYFHNYAISKKQDGVVLNQIPDLRNYSVVAWQEAYLVLGNLFRQHFHPQKNKHFNNYYRELASQKSQNAMFWLGRAQVILVDKTIFRWYREQLSISMDTGDEVVYHDLFPGKTWYGAEFRHPEDKQVFEKGLESIKSSGLYDLLYQTSTQLDAEDSQELNNKLTDTTP</sequence>
<keyword evidence="1" id="KW-0732">Signal</keyword>
<dbReference type="SUPFAM" id="SSF53850">
    <property type="entry name" value="Periplasmic binding protein-like II"/>
    <property type="match status" value="1"/>
</dbReference>
<dbReference type="EMBL" id="CP029347">
    <property type="protein sequence ID" value="AWL11197.1"/>
    <property type="molecule type" value="Genomic_DNA"/>
</dbReference>
<feature type="signal peptide" evidence="1">
    <location>
        <begin position="1"/>
        <end position="17"/>
    </location>
</feature>
<organism evidence="2 3">
    <name type="scientific">Saliniradius amylolyticus</name>
    <dbReference type="NCBI Taxonomy" id="2183582"/>
    <lineage>
        <taxon>Bacteria</taxon>
        <taxon>Pseudomonadati</taxon>
        <taxon>Pseudomonadota</taxon>
        <taxon>Gammaproteobacteria</taxon>
        <taxon>Alteromonadales</taxon>
        <taxon>Alteromonadaceae</taxon>
        <taxon>Saliniradius</taxon>
    </lineage>
</organism>
<dbReference type="KEGG" id="salh:HMF8227_00701"/>
<dbReference type="AlphaFoldDB" id="A0A2S2E2F6"/>
<dbReference type="OrthoDB" id="245568at2"/>
<dbReference type="Gene3D" id="3.40.190.10">
    <property type="entry name" value="Periplasmic binding protein-like II"/>
    <property type="match status" value="2"/>
</dbReference>
<keyword evidence="3" id="KW-1185">Reference proteome</keyword>
<accession>A0A2S2E2F6</accession>
<reference evidence="2 3" key="1">
    <citation type="submission" date="2018-05" db="EMBL/GenBank/DDBJ databases">
        <title>Salinimonas sp. HMF8227 Genome sequencing and assembly.</title>
        <authorList>
            <person name="Kang H."/>
            <person name="Kang J."/>
            <person name="Cha I."/>
            <person name="Kim H."/>
            <person name="Joh K."/>
        </authorList>
    </citation>
    <scope>NUCLEOTIDE SEQUENCE [LARGE SCALE GENOMIC DNA]</scope>
    <source>
        <strain evidence="2 3">HMF8227</strain>
    </source>
</reference>
<evidence type="ECO:0000313" key="3">
    <source>
        <dbReference type="Proteomes" id="UP000245728"/>
    </source>
</evidence>
<feature type="chain" id="PRO_5015627537" evidence="1">
    <location>
        <begin position="18"/>
        <end position="263"/>
    </location>
</feature>